<dbReference type="GO" id="GO:0009401">
    <property type="term" value="P:phosphoenolpyruvate-dependent sugar phosphotransferase system"/>
    <property type="evidence" value="ECO:0007669"/>
    <property type="project" value="InterPro"/>
</dbReference>
<protein>
    <recommendedName>
        <fullName evidence="9">Phosphotransferase system EIIC domain-containing protein</fullName>
    </recommendedName>
</protein>
<dbReference type="EMBL" id="PPRF01000017">
    <property type="protein sequence ID" value="PNZ29051.1"/>
    <property type="molecule type" value="Genomic_DNA"/>
</dbReference>
<accession>A0A2K3YTY0</accession>
<evidence type="ECO:0000256" key="2">
    <source>
        <dbReference type="ARBA" id="ARBA00022448"/>
    </source>
</evidence>
<sequence>METSTNEKMTFKKFTFNVLNGLAVAIVAGLIPNAVLGGLFQYLSKDIAFFGTLHHVVLGIQFALPLMVGVLIALQFKLNPMETAVVGAASYVGSGAAKATEAGWQIAGIGDLINTMLTASIAVLMVLLLKGRLGSLTIILLPILVGGIPGLIGTLTLPYVSKITLAIGSLVNTLTTLQPVLMCILIAILFSFIIVSPISTIAVGLAIGISGLAAGAAAIGVAAAAAVLFVGTLRVNKLGVPIAIILGGMKMMVPNIIRYPVMLLPIGLTAGVTGAVGAIVGIQGTKETAGFGIVGLVGPIKALEFLTHDTFVNVLLVTFVFIIIPLVLGFIVNTLFCKVLKLYKPEIYRFTANDEV</sequence>
<dbReference type="InterPro" id="IPR003352">
    <property type="entry name" value="PTS_EIIC"/>
</dbReference>
<feature type="transmembrane region" description="Helical" evidence="8">
    <location>
        <begin position="21"/>
        <end position="43"/>
    </location>
</feature>
<proteinExistence type="predicted"/>
<evidence type="ECO:0000256" key="8">
    <source>
        <dbReference type="SAM" id="Phobius"/>
    </source>
</evidence>
<feature type="transmembrane region" description="Helical" evidence="8">
    <location>
        <begin position="263"/>
        <end position="282"/>
    </location>
</feature>
<keyword evidence="2" id="KW-0813">Transport</keyword>
<evidence type="ECO:0000256" key="7">
    <source>
        <dbReference type="ARBA" id="ARBA00023136"/>
    </source>
</evidence>
<keyword evidence="11" id="KW-1185">Reference proteome</keyword>
<comment type="caution">
    <text evidence="10">The sequence shown here is derived from an EMBL/GenBank/DDBJ whole genome shotgun (WGS) entry which is preliminary data.</text>
</comment>
<evidence type="ECO:0000259" key="9">
    <source>
        <dbReference type="Pfam" id="PF13303"/>
    </source>
</evidence>
<feature type="transmembrane region" description="Helical" evidence="8">
    <location>
        <begin position="314"/>
        <end position="336"/>
    </location>
</feature>
<evidence type="ECO:0000256" key="1">
    <source>
        <dbReference type="ARBA" id="ARBA00004651"/>
    </source>
</evidence>
<keyword evidence="4" id="KW-0762">Sugar transport</keyword>
<comment type="subcellular location">
    <subcellularLocation>
        <location evidence="1">Cell membrane</location>
        <topology evidence="1">Multi-pass membrane protein</topology>
    </subcellularLocation>
</comment>
<evidence type="ECO:0000256" key="6">
    <source>
        <dbReference type="ARBA" id="ARBA00022989"/>
    </source>
</evidence>
<evidence type="ECO:0000256" key="5">
    <source>
        <dbReference type="ARBA" id="ARBA00022692"/>
    </source>
</evidence>
<feature type="transmembrane region" description="Helical" evidence="8">
    <location>
        <begin position="112"/>
        <end position="129"/>
    </location>
</feature>
<feature type="domain" description="Phosphotransferase system EIIC" evidence="9">
    <location>
        <begin position="17"/>
        <end position="349"/>
    </location>
</feature>
<keyword evidence="5 8" id="KW-0812">Transmembrane</keyword>
<dbReference type="OrthoDB" id="396983at2"/>
<dbReference type="RefSeq" id="WP_103357457.1">
    <property type="nucleotide sequence ID" value="NZ_CP113107.1"/>
</dbReference>
<dbReference type="GO" id="GO:0005886">
    <property type="term" value="C:plasma membrane"/>
    <property type="evidence" value="ECO:0007669"/>
    <property type="project" value="UniProtKB-SubCell"/>
</dbReference>
<feature type="transmembrane region" description="Helical" evidence="8">
    <location>
        <begin position="180"/>
        <end position="199"/>
    </location>
</feature>
<reference evidence="10 11" key="1">
    <citation type="submission" date="2017-08" db="EMBL/GenBank/DDBJ databases">
        <title>Draft genome sequences of 64 type strains of genus Staph aureus.</title>
        <authorList>
            <person name="Cole K."/>
            <person name="Golubchik T."/>
            <person name="Russell J."/>
            <person name="Foster D."/>
            <person name="Llewelyn M."/>
            <person name="Wilson D."/>
            <person name="Crook D."/>
            <person name="Paul J."/>
        </authorList>
    </citation>
    <scope>NUCLEOTIDE SEQUENCE [LARGE SCALE GENOMIC DNA]</scope>
    <source>
        <strain evidence="10 11">DSM 21968</strain>
    </source>
</reference>
<keyword evidence="7 8" id="KW-0472">Membrane</keyword>
<feature type="transmembrane region" description="Helical" evidence="8">
    <location>
        <begin position="205"/>
        <end position="231"/>
    </location>
</feature>
<dbReference type="Proteomes" id="UP000242752">
    <property type="component" value="Unassembled WGS sequence"/>
</dbReference>
<organism evidence="10 11">
    <name type="scientific">Staphylococcus rostri</name>
    <dbReference type="NCBI Taxonomy" id="522262"/>
    <lineage>
        <taxon>Bacteria</taxon>
        <taxon>Bacillati</taxon>
        <taxon>Bacillota</taxon>
        <taxon>Bacilli</taxon>
        <taxon>Bacillales</taxon>
        <taxon>Staphylococcaceae</taxon>
        <taxon>Staphylococcus</taxon>
    </lineage>
</organism>
<name>A0A2K3YTY0_9STAP</name>
<keyword evidence="6 8" id="KW-1133">Transmembrane helix</keyword>
<evidence type="ECO:0000256" key="4">
    <source>
        <dbReference type="ARBA" id="ARBA00022597"/>
    </source>
</evidence>
<dbReference type="AlphaFoldDB" id="A0A2K3YTY0"/>
<evidence type="ECO:0000256" key="3">
    <source>
        <dbReference type="ARBA" id="ARBA00022475"/>
    </source>
</evidence>
<feature type="transmembrane region" description="Helical" evidence="8">
    <location>
        <begin position="55"/>
        <end position="74"/>
    </location>
</feature>
<feature type="transmembrane region" description="Helical" evidence="8">
    <location>
        <begin position="135"/>
        <end position="160"/>
    </location>
</feature>
<dbReference type="Pfam" id="PF13303">
    <property type="entry name" value="PTS_EIIC_2"/>
    <property type="match status" value="1"/>
</dbReference>
<evidence type="ECO:0000313" key="10">
    <source>
        <dbReference type="EMBL" id="PNZ29051.1"/>
    </source>
</evidence>
<dbReference type="GO" id="GO:0008982">
    <property type="term" value="F:protein-N(PI)-phosphohistidine-sugar phosphotransferase activity"/>
    <property type="evidence" value="ECO:0007669"/>
    <property type="project" value="InterPro"/>
</dbReference>
<evidence type="ECO:0000313" key="11">
    <source>
        <dbReference type="Proteomes" id="UP000242752"/>
    </source>
</evidence>
<keyword evidence="3" id="KW-1003">Cell membrane</keyword>
<gene>
    <name evidence="10" type="ORF">CD122_02665</name>
</gene>